<dbReference type="PANTHER" id="PTHR33408:SF2">
    <property type="entry name" value="TRANSPOSASE DDE DOMAIN-CONTAINING PROTEIN"/>
    <property type="match status" value="1"/>
</dbReference>
<proteinExistence type="predicted"/>
<gene>
    <name evidence="4" type="ORF">METZ01_LOCUS96824</name>
</gene>
<feature type="domain" description="Transposase InsH N-terminal" evidence="2">
    <location>
        <begin position="46"/>
        <end position="119"/>
    </location>
</feature>
<sequence>MIRTKDHKTLNMFDSLDHLGPRRRQLLEQSWAPVFRKEILPELPVEQVAPFYSEQNGAPTKELHAMLGLMLAQQTFDLTDKEAVRQFAFNFEWHHALGIGDDSDQSAYVSEKTLWNMRRLLTENDLYQAMFEIPTKKLAELCGVDPSLQRLDSVHVFSNMRHLGRIGLFVRTIKKFLHNLKRQCPASSGFGKLEKALSERYLHKQKTSAFSMVKPSETTRTLQSLAEDLLVIVRCFKEDAKVNSMSSYKLLMRLFEEQCVTENGEDGGERIQVRPNKEIASDSLQNPSDPDAGYDGHKGQGYQVQIAETCSTDEEEPALSLITHVAVESADKHDCGALIPALERAQKLGLPPEKILADTAYGSDDNHQKAQEQGVGLIAPVPGKEPGGELSLADFSFSEHEKVSACPQGQVPFKQSLNKTTRTALFARSTCATCSKRSQCPVLEGKRGHRLRYDGKQLRNARRRAFEATPLFMELYRFRAGVEATMSQYDRKTGVKHLRVRGFKNVAFCATLKAAGINLLRATAFINRKDSGAPGANTPTGAWIHLFQANGGLIRQFQDLCSWILEQFRDLPAGTPQHLSLSANGAV</sequence>
<evidence type="ECO:0008006" key="5">
    <source>
        <dbReference type="Google" id="ProtNLM"/>
    </source>
</evidence>
<dbReference type="EMBL" id="UINC01009827">
    <property type="protein sequence ID" value="SVA43970.1"/>
    <property type="molecule type" value="Genomic_DNA"/>
</dbReference>
<feature type="domain" description="Transposase DDE" evidence="3">
    <location>
        <begin position="406"/>
        <end position="521"/>
    </location>
</feature>
<dbReference type="AlphaFoldDB" id="A0A381VUJ1"/>
<dbReference type="Pfam" id="PF13751">
    <property type="entry name" value="DDE_Tnp_1_6"/>
    <property type="match status" value="1"/>
</dbReference>
<evidence type="ECO:0000256" key="1">
    <source>
        <dbReference type="SAM" id="MobiDB-lite"/>
    </source>
</evidence>
<organism evidence="4">
    <name type="scientific">marine metagenome</name>
    <dbReference type="NCBI Taxonomy" id="408172"/>
    <lineage>
        <taxon>unclassified sequences</taxon>
        <taxon>metagenomes</taxon>
        <taxon>ecological metagenomes</taxon>
    </lineage>
</organism>
<dbReference type="PANTHER" id="PTHR33408">
    <property type="entry name" value="TRANSPOSASE"/>
    <property type="match status" value="1"/>
</dbReference>
<protein>
    <recommendedName>
        <fullName evidence="5">Transposase DDE domain-containing protein</fullName>
    </recommendedName>
</protein>
<accession>A0A381VUJ1</accession>
<evidence type="ECO:0000259" key="3">
    <source>
        <dbReference type="Pfam" id="PF13751"/>
    </source>
</evidence>
<dbReference type="InterPro" id="IPR025668">
    <property type="entry name" value="Tnp_DDE_dom"/>
</dbReference>
<evidence type="ECO:0000259" key="2">
    <source>
        <dbReference type="Pfam" id="PF05598"/>
    </source>
</evidence>
<feature type="region of interest" description="Disordered" evidence="1">
    <location>
        <begin position="276"/>
        <end position="295"/>
    </location>
</feature>
<reference evidence="4" key="1">
    <citation type="submission" date="2018-05" db="EMBL/GenBank/DDBJ databases">
        <authorList>
            <person name="Lanie J.A."/>
            <person name="Ng W.-L."/>
            <person name="Kazmierczak K.M."/>
            <person name="Andrzejewski T.M."/>
            <person name="Davidsen T.M."/>
            <person name="Wayne K.J."/>
            <person name="Tettelin H."/>
            <person name="Glass J.I."/>
            <person name="Rusch D."/>
            <person name="Podicherti R."/>
            <person name="Tsui H.-C.T."/>
            <person name="Winkler M.E."/>
        </authorList>
    </citation>
    <scope>NUCLEOTIDE SEQUENCE</scope>
</reference>
<evidence type="ECO:0000313" key="4">
    <source>
        <dbReference type="EMBL" id="SVA43970.1"/>
    </source>
</evidence>
<dbReference type="InterPro" id="IPR008490">
    <property type="entry name" value="Transposase_InsH_N"/>
</dbReference>
<dbReference type="Pfam" id="PF05598">
    <property type="entry name" value="DUF772"/>
    <property type="match status" value="1"/>
</dbReference>
<name>A0A381VUJ1_9ZZZZ</name>